<evidence type="ECO:0000256" key="2">
    <source>
        <dbReference type="ARBA" id="ARBA00008974"/>
    </source>
</evidence>
<keyword evidence="9" id="KW-1185">Reference proteome</keyword>
<feature type="transmembrane region" description="Helical" evidence="7">
    <location>
        <begin position="499"/>
        <end position="519"/>
    </location>
</feature>
<gene>
    <name evidence="8" type="ORF">F8O01_10260</name>
</gene>
<feature type="transmembrane region" description="Helical" evidence="7">
    <location>
        <begin position="340"/>
        <end position="361"/>
    </location>
</feature>
<feature type="region of interest" description="Disordered" evidence="6">
    <location>
        <begin position="1"/>
        <end position="88"/>
    </location>
</feature>
<feature type="transmembrane region" description="Helical" evidence="7">
    <location>
        <begin position="184"/>
        <end position="213"/>
    </location>
</feature>
<comment type="similarity">
    <text evidence="2">Belongs to the purine-cytosine permease (2.A.39) family.</text>
</comment>
<evidence type="ECO:0000313" key="8">
    <source>
        <dbReference type="EMBL" id="KAB1656753.1"/>
    </source>
</evidence>
<evidence type="ECO:0000256" key="4">
    <source>
        <dbReference type="ARBA" id="ARBA00022989"/>
    </source>
</evidence>
<dbReference type="Gene3D" id="1.10.4160.10">
    <property type="entry name" value="Hydantoin permease"/>
    <property type="match status" value="1"/>
</dbReference>
<feature type="transmembrane region" description="Helical" evidence="7">
    <location>
        <begin position="445"/>
        <end position="470"/>
    </location>
</feature>
<dbReference type="GO" id="GO:0015205">
    <property type="term" value="F:nucleobase transmembrane transporter activity"/>
    <property type="evidence" value="ECO:0007669"/>
    <property type="project" value="TreeGrafter"/>
</dbReference>
<comment type="caution">
    <text evidence="8">The sequence shown here is derived from an EMBL/GenBank/DDBJ whole genome shotgun (WGS) entry which is preliminary data.</text>
</comment>
<dbReference type="Proteomes" id="UP000467240">
    <property type="component" value="Unassembled WGS sequence"/>
</dbReference>
<feature type="transmembrane region" description="Helical" evidence="7">
    <location>
        <begin position="259"/>
        <end position="278"/>
    </location>
</feature>
<dbReference type="AlphaFoldDB" id="A0A7J5BR37"/>
<dbReference type="InterPro" id="IPR045225">
    <property type="entry name" value="Uracil/uridine/allantoin_perm"/>
</dbReference>
<dbReference type="CDD" id="cd11555">
    <property type="entry name" value="SLC-NCS1sbd_u1"/>
    <property type="match status" value="1"/>
</dbReference>
<protein>
    <submittedName>
        <fullName evidence="8">NCS1 family nucleobase:cation symporter-1</fullName>
    </submittedName>
</protein>
<dbReference type="Pfam" id="PF02133">
    <property type="entry name" value="Transp_cyt_pur"/>
    <property type="match status" value="1"/>
</dbReference>
<accession>A0A7J5BR37</accession>
<dbReference type="InterPro" id="IPR001248">
    <property type="entry name" value="Pur-cyt_permease"/>
</dbReference>
<comment type="subcellular location">
    <subcellularLocation>
        <location evidence="1">Membrane</location>
        <topology evidence="1">Multi-pass membrane protein</topology>
    </subcellularLocation>
</comment>
<evidence type="ECO:0000256" key="6">
    <source>
        <dbReference type="SAM" id="MobiDB-lite"/>
    </source>
</evidence>
<feature type="compositionally biased region" description="Pro residues" evidence="6">
    <location>
        <begin position="47"/>
        <end position="56"/>
    </location>
</feature>
<reference evidence="8 9" key="1">
    <citation type="submission" date="2019-09" db="EMBL/GenBank/DDBJ databases">
        <title>Phylogeny of genus Pseudoclavibacter and closely related genus.</title>
        <authorList>
            <person name="Li Y."/>
        </authorList>
    </citation>
    <scope>NUCLEOTIDE SEQUENCE [LARGE SCALE GENOMIC DNA]</scope>
    <source>
        <strain evidence="8 9">DSM 23821</strain>
    </source>
</reference>
<keyword evidence="3 7" id="KW-0812">Transmembrane</keyword>
<evidence type="ECO:0000256" key="7">
    <source>
        <dbReference type="SAM" id="Phobius"/>
    </source>
</evidence>
<keyword evidence="4 7" id="KW-1133">Transmembrane helix</keyword>
<dbReference type="OrthoDB" id="6083029at2"/>
<sequence>MRHPHHRVSHATGHAIRSTVIVSAPRRHPRPNDPCEVPVSIDDRDVPPPPFSPAPGQPADASDPRAVAPDLAHDATTPPTPSGTSARLYNRDLAPSKREGRTWSAYSIFTLWANDVHSLGNYAFAIGLFALGLGGWQVLTALGAGAVLLFALLTLSGFIGEKVGVPFPVMSRISFGVHGAQIPALIRGIVAIAWFGIQTYLASIVLNVLLVAVFPGVAGLDEIEFLGLSVLGWITFVALWIVQVLIVSYGMEMIRRYEAFAGPIILVTFVALAVWMLWRADFDIAWSTPDSLTGWPMWSKILGGGMLWVSIYATFLLNFSDFTRGAKSRASIVQGNLWGIPINMLLFGAVVVILAGAQFKIDGTIIESPADIVAAIPNTLLLALASLALVVLTIAVNLMANFVAPTYALMNLFPKRLDFRRAAIVSAVIGLVILPWNLYDSPVVINYFLGGLGALLGPLFGIIMADYWLVRRARINVPDLYSEAASGDYHYRDGVNPRAVVALTVSGVVALLCVFVPVLHPLTDFAWLIGAGLGAVITLLIANHKHPFTDRDGETIAIAVVH</sequence>
<feature type="transmembrane region" description="Helical" evidence="7">
    <location>
        <begin position="225"/>
        <end position="247"/>
    </location>
</feature>
<dbReference type="PANTHER" id="PTHR30618">
    <property type="entry name" value="NCS1 FAMILY PURINE/PYRIMIDINE TRANSPORTER"/>
    <property type="match status" value="1"/>
</dbReference>
<dbReference type="GO" id="GO:0005886">
    <property type="term" value="C:plasma membrane"/>
    <property type="evidence" value="ECO:0007669"/>
    <property type="project" value="TreeGrafter"/>
</dbReference>
<evidence type="ECO:0000256" key="3">
    <source>
        <dbReference type="ARBA" id="ARBA00022692"/>
    </source>
</evidence>
<name>A0A7J5BR37_9MICO</name>
<feature type="transmembrane region" description="Helical" evidence="7">
    <location>
        <begin position="381"/>
        <end position="410"/>
    </location>
</feature>
<proteinExistence type="inferred from homology"/>
<feature type="transmembrane region" description="Helical" evidence="7">
    <location>
        <begin position="119"/>
        <end position="136"/>
    </location>
</feature>
<dbReference type="EMBL" id="WBJZ01000011">
    <property type="protein sequence ID" value="KAB1656753.1"/>
    <property type="molecule type" value="Genomic_DNA"/>
</dbReference>
<feature type="transmembrane region" description="Helical" evidence="7">
    <location>
        <begin position="525"/>
        <end position="542"/>
    </location>
</feature>
<evidence type="ECO:0000256" key="1">
    <source>
        <dbReference type="ARBA" id="ARBA00004141"/>
    </source>
</evidence>
<dbReference type="PANTHER" id="PTHR30618:SF6">
    <property type="entry name" value="NCS1 FAMILY NUCLEOBASE:CATION SYMPORTER-1"/>
    <property type="match status" value="1"/>
</dbReference>
<evidence type="ECO:0000256" key="5">
    <source>
        <dbReference type="ARBA" id="ARBA00023136"/>
    </source>
</evidence>
<evidence type="ECO:0000313" key="9">
    <source>
        <dbReference type="Proteomes" id="UP000467240"/>
    </source>
</evidence>
<feature type="transmembrane region" description="Helical" evidence="7">
    <location>
        <begin position="422"/>
        <end position="439"/>
    </location>
</feature>
<organism evidence="8 9">
    <name type="scientific">Pseudoclavibacter chungangensis</name>
    <dbReference type="NCBI Taxonomy" id="587635"/>
    <lineage>
        <taxon>Bacteria</taxon>
        <taxon>Bacillati</taxon>
        <taxon>Actinomycetota</taxon>
        <taxon>Actinomycetes</taxon>
        <taxon>Micrococcales</taxon>
        <taxon>Microbacteriaceae</taxon>
        <taxon>Pseudoclavibacter</taxon>
    </lineage>
</organism>
<keyword evidence="5 7" id="KW-0472">Membrane</keyword>
<feature type="transmembrane region" description="Helical" evidence="7">
    <location>
        <begin position="142"/>
        <end position="163"/>
    </location>
</feature>
<feature type="transmembrane region" description="Helical" evidence="7">
    <location>
        <begin position="298"/>
        <end position="319"/>
    </location>
</feature>